<keyword evidence="3 9" id="KW-0378">Hydrolase</keyword>
<dbReference type="AlphaFoldDB" id="A0A7Y0HZY3"/>
<keyword evidence="6 9" id="KW-0326">Glycosidase</keyword>
<reference evidence="10 11" key="1">
    <citation type="submission" date="2020-02" db="EMBL/GenBank/DDBJ databases">
        <title>Characterization of phylogenetic diversity of novel bifidobacterial species isolated in Czech ZOOs.</title>
        <authorList>
            <person name="Lugli G.A."/>
            <person name="Vera N.B."/>
            <person name="Ventura M."/>
        </authorList>
    </citation>
    <scope>NUCLEOTIDE SEQUENCE [LARGE SCALE GENOMIC DNA]</scope>
    <source>
        <strain evidence="10 11">DSM 109958</strain>
    </source>
</reference>
<dbReference type="RefSeq" id="WP_169275966.1">
    <property type="nucleotide sequence ID" value="NZ_JAAIIH010000012.1"/>
</dbReference>
<keyword evidence="4" id="KW-0325">Glycoprotein</keyword>
<name>A0A7Y0HZY3_9BIFI</name>
<evidence type="ECO:0000256" key="6">
    <source>
        <dbReference type="ARBA" id="ARBA00023295"/>
    </source>
</evidence>
<protein>
    <submittedName>
        <fullName evidence="10">Parallel beta-helix repeat-containing protein</fullName>
    </submittedName>
</protein>
<keyword evidence="7" id="KW-0624">Polysaccharide degradation</keyword>
<evidence type="ECO:0000313" key="10">
    <source>
        <dbReference type="EMBL" id="NMN00878.1"/>
    </source>
</evidence>
<dbReference type="PANTHER" id="PTHR31736:SF9">
    <property type="entry name" value="ENDO-XYLOGALACTURONAN HYDROLASE A-RELATED"/>
    <property type="match status" value="1"/>
</dbReference>
<dbReference type="Pfam" id="PF00295">
    <property type="entry name" value="Glyco_hydro_28"/>
    <property type="match status" value="1"/>
</dbReference>
<accession>A0A7Y0HZY3</accession>
<dbReference type="InterPro" id="IPR000743">
    <property type="entry name" value="Glyco_hydro_28"/>
</dbReference>
<comment type="function">
    <text evidence="8">Pectinolytic enzyme involved in the degradation of xylogalacturonan (xga), a galacturonan backbone heavily substituted with xylose, and which is one important component of the hairy regions of pectin. Activity requires a galacturonic acid backbone substituted with xylose.</text>
</comment>
<organism evidence="10 11">
    <name type="scientific">Bifidobacterium moraviense</name>
    <dbReference type="NCBI Taxonomy" id="2675323"/>
    <lineage>
        <taxon>Bacteria</taxon>
        <taxon>Bacillati</taxon>
        <taxon>Actinomycetota</taxon>
        <taxon>Actinomycetes</taxon>
        <taxon>Bifidobacteriales</taxon>
        <taxon>Bifidobacteriaceae</taxon>
        <taxon>Bifidobacterium</taxon>
    </lineage>
</organism>
<evidence type="ECO:0000256" key="7">
    <source>
        <dbReference type="ARBA" id="ARBA00023326"/>
    </source>
</evidence>
<keyword evidence="2" id="KW-0677">Repeat</keyword>
<dbReference type="SUPFAM" id="SSF51126">
    <property type="entry name" value="Pectin lyase-like"/>
    <property type="match status" value="1"/>
</dbReference>
<dbReference type="PANTHER" id="PTHR31736">
    <property type="match status" value="1"/>
</dbReference>
<keyword evidence="11" id="KW-1185">Reference proteome</keyword>
<dbReference type="InterPro" id="IPR012334">
    <property type="entry name" value="Pectin_lyas_fold"/>
</dbReference>
<evidence type="ECO:0000313" key="11">
    <source>
        <dbReference type="Proteomes" id="UP000588277"/>
    </source>
</evidence>
<evidence type="ECO:0000256" key="8">
    <source>
        <dbReference type="ARBA" id="ARBA00037278"/>
    </source>
</evidence>
<keyword evidence="5" id="KW-0119">Carbohydrate metabolism</keyword>
<dbReference type="Proteomes" id="UP000588277">
    <property type="component" value="Unassembled WGS sequence"/>
</dbReference>
<sequence length="512" mass="56541">MLRIETYPAPVGAALRADWRVRVRPAVGVDGEEGAASADGTPADARWRELPVYRVKVDMHDVHAASMAYFDADFAAGPVEVEVTPVGWDAFYTAAVRPLSLGIEPTVEQRAVRFTLDRPTNCSVEINRNRMGNLHLFAGDLAEMDTLMKPGFDVAVEGNPNGPNTFGRDVLRRIEAARNRREDVGADAAARPVRVLVRRAHYCIEDCVMDLPSDVELVLAGGVVLDGAFRIRGRRNVAIRGRGVFDQADFKRFSGLNGVTIAQSRHVTVDGPTFVNPPHYTVMLGASSDVTIRNVKSFSCEGWSDGVDMMACRDVTVERCFLRTSDDCIAIYGSRWEYRGGSSDVTVRDCALWSDVAHPMMIGTHGDHEHDGDVLERLRFEDIDVLEHNEYQDNYLGVMAINAGDANVVRDVTWRCVRVERFRHGRVIDIETKWNKDYNPRPGRLVEHVLVDGVDVASGSGEEPSIIAGYDADHPVRDVTIRGFRRDGVPCGDAAAVNVRIGPNADDVRIEA</sequence>
<dbReference type="InterPro" id="IPR011050">
    <property type="entry name" value="Pectin_lyase_fold/virulence"/>
</dbReference>
<dbReference type="GO" id="GO:0004650">
    <property type="term" value="F:polygalacturonase activity"/>
    <property type="evidence" value="ECO:0007669"/>
    <property type="project" value="InterPro"/>
</dbReference>
<evidence type="ECO:0000256" key="3">
    <source>
        <dbReference type="ARBA" id="ARBA00022801"/>
    </source>
</evidence>
<comment type="caution">
    <text evidence="10">The sequence shown here is derived from an EMBL/GenBank/DDBJ whole genome shotgun (WGS) entry which is preliminary data.</text>
</comment>
<dbReference type="Gene3D" id="2.160.20.10">
    <property type="entry name" value="Single-stranded right-handed beta-helix, Pectin lyase-like"/>
    <property type="match status" value="1"/>
</dbReference>
<evidence type="ECO:0000256" key="4">
    <source>
        <dbReference type="ARBA" id="ARBA00023180"/>
    </source>
</evidence>
<evidence type="ECO:0000256" key="5">
    <source>
        <dbReference type="ARBA" id="ARBA00023277"/>
    </source>
</evidence>
<evidence type="ECO:0000256" key="9">
    <source>
        <dbReference type="RuleBase" id="RU361169"/>
    </source>
</evidence>
<evidence type="ECO:0000256" key="2">
    <source>
        <dbReference type="ARBA" id="ARBA00022737"/>
    </source>
</evidence>
<dbReference type="GO" id="GO:0000272">
    <property type="term" value="P:polysaccharide catabolic process"/>
    <property type="evidence" value="ECO:0007669"/>
    <property type="project" value="UniProtKB-KW"/>
</dbReference>
<evidence type="ECO:0000256" key="1">
    <source>
        <dbReference type="ARBA" id="ARBA00008834"/>
    </source>
</evidence>
<proteinExistence type="inferred from homology"/>
<dbReference type="EMBL" id="JAAIIH010000012">
    <property type="protein sequence ID" value="NMN00878.1"/>
    <property type="molecule type" value="Genomic_DNA"/>
</dbReference>
<comment type="similarity">
    <text evidence="1 9">Belongs to the glycosyl hydrolase 28 family.</text>
</comment>
<gene>
    <name evidence="10" type="ORF">G1C96_1459</name>
</gene>